<dbReference type="InterPro" id="IPR012341">
    <property type="entry name" value="6hp_glycosidase-like_sf"/>
</dbReference>
<dbReference type="GO" id="GO:0003824">
    <property type="term" value="F:catalytic activity"/>
    <property type="evidence" value="ECO:0007669"/>
    <property type="project" value="UniProtKB-ARBA"/>
</dbReference>
<keyword evidence="1" id="KW-0732">Signal</keyword>
<dbReference type="HOGENOM" id="CLU_023537_2_1_1"/>
<dbReference type="PIRSF" id="PIRSF028846">
    <property type="entry name" value="UCP028846"/>
    <property type="match status" value="1"/>
</dbReference>
<evidence type="ECO:0000313" key="5">
    <source>
        <dbReference type="Proteomes" id="UP000054053"/>
    </source>
</evidence>
<reference evidence="3" key="3">
    <citation type="submission" date="2020-03" db="EMBL/GenBank/DDBJ databases">
        <title>A mixture of massive structural variations and highly conserved coding sequences in Ustilaginoidea virens genome.</title>
        <authorList>
            <person name="Zhang K."/>
            <person name="Zhao Z."/>
            <person name="Zhang Z."/>
            <person name="Li Y."/>
            <person name="Hsiang T."/>
            <person name="Sun W."/>
        </authorList>
    </citation>
    <scope>NUCLEOTIDE SEQUENCE</scope>
    <source>
        <strain evidence="3">UV-8b</strain>
    </source>
</reference>
<dbReference type="GeneID" id="66065389"/>
<gene>
    <name evidence="3" type="ORF">UV8b_04611</name>
    <name evidence="2" type="ORF">UVI_02028840</name>
</gene>
<proteinExistence type="predicted"/>
<dbReference type="Gene3D" id="1.50.10.10">
    <property type="match status" value="1"/>
</dbReference>
<evidence type="ECO:0000313" key="3">
    <source>
        <dbReference type="EMBL" id="QUC20370.1"/>
    </source>
</evidence>
<dbReference type="STRING" id="1159556.A0A063C6H5"/>
<dbReference type="KEGG" id="uvi:66065389"/>
<dbReference type="Proteomes" id="UP000054053">
    <property type="component" value="Unassembled WGS sequence"/>
</dbReference>
<organism evidence="2 5">
    <name type="scientific">Ustilaginoidea virens</name>
    <name type="common">Rice false smut fungus</name>
    <name type="synonym">Villosiclava virens</name>
    <dbReference type="NCBI Taxonomy" id="1159556"/>
    <lineage>
        <taxon>Eukaryota</taxon>
        <taxon>Fungi</taxon>
        <taxon>Dikarya</taxon>
        <taxon>Ascomycota</taxon>
        <taxon>Pezizomycotina</taxon>
        <taxon>Sordariomycetes</taxon>
        <taxon>Hypocreomycetidae</taxon>
        <taxon>Hypocreales</taxon>
        <taxon>Clavicipitaceae</taxon>
        <taxon>Ustilaginoidea</taxon>
    </lineage>
</organism>
<dbReference type="PANTHER" id="PTHR31047">
    <property type="entry name" value="MEIOTICALLY UP-REGULATED GENE 157 PROTEIN"/>
    <property type="match status" value="1"/>
</dbReference>
<dbReference type="PANTHER" id="PTHR31047:SF1">
    <property type="entry name" value="DUF1237 DOMAIN-CONTAINING PROTEIN"/>
    <property type="match status" value="1"/>
</dbReference>
<evidence type="ECO:0000313" key="2">
    <source>
        <dbReference type="EMBL" id="GAO14702.1"/>
    </source>
</evidence>
<dbReference type="OrthoDB" id="7771656at2759"/>
<dbReference type="EMBL" id="BBTG02000012">
    <property type="protein sequence ID" value="GAO14702.1"/>
    <property type="molecule type" value="Genomic_DNA"/>
</dbReference>
<dbReference type="InterPro" id="IPR008928">
    <property type="entry name" value="6-hairpin_glycosidase_sf"/>
</dbReference>
<feature type="signal peptide" evidence="1">
    <location>
        <begin position="1"/>
        <end position="17"/>
    </location>
</feature>
<dbReference type="RefSeq" id="XP_042998043.1">
    <property type="nucleotide sequence ID" value="XM_043142109.1"/>
</dbReference>
<dbReference type="SUPFAM" id="SSF48208">
    <property type="entry name" value="Six-hairpin glycosidases"/>
    <property type="match status" value="1"/>
</dbReference>
<dbReference type="EMBL" id="CP072756">
    <property type="protein sequence ID" value="QUC20370.1"/>
    <property type="molecule type" value="Genomic_DNA"/>
</dbReference>
<reference evidence="2" key="1">
    <citation type="journal article" date="2016" name="Genome Announc.">
        <title>Genome Sequence of Ustilaginoidea virens IPU010, a Rice Pathogenic Fungus Causing False Smut.</title>
        <authorList>
            <person name="Kumagai T."/>
            <person name="Ishii T."/>
            <person name="Terai G."/>
            <person name="Umemura M."/>
            <person name="Machida M."/>
            <person name="Asai K."/>
        </authorList>
    </citation>
    <scope>NUCLEOTIDE SEQUENCE [LARGE SCALE GENOMIC DNA]</scope>
    <source>
        <strain evidence="2">IPU010</strain>
    </source>
</reference>
<feature type="chain" id="PRO_5008196019" evidence="1">
    <location>
        <begin position="18"/>
        <end position="523"/>
    </location>
</feature>
<dbReference type="Proteomes" id="UP000027002">
    <property type="component" value="Chromosome 4"/>
</dbReference>
<evidence type="ECO:0000313" key="4">
    <source>
        <dbReference type="Proteomes" id="UP000027002"/>
    </source>
</evidence>
<accession>A0A063C6H5</accession>
<dbReference type="InterPro" id="IPR008313">
    <property type="entry name" value="GH125"/>
</dbReference>
<dbReference type="AlphaFoldDB" id="A0A063C6H5"/>
<dbReference type="GO" id="GO:0005975">
    <property type="term" value="P:carbohydrate metabolic process"/>
    <property type="evidence" value="ECO:0007669"/>
    <property type="project" value="InterPro"/>
</dbReference>
<keyword evidence="4" id="KW-1185">Reference proteome</keyword>
<protein>
    <submittedName>
        <fullName evidence="2">Uncharacterized protein</fullName>
    </submittedName>
</protein>
<reference evidence="5" key="2">
    <citation type="journal article" date="2016" name="Genome Announc.">
        <title>Genome sequence of Ustilaginoidea virens IPU010, a rice pathogenic fungus causing false smut.</title>
        <authorList>
            <person name="Kumagai T."/>
            <person name="Ishii T."/>
            <person name="Terai G."/>
            <person name="Umemura M."/>
            <person name="Machida M."/>
            <person name="Asai K."/>
        </authorList>
    </citation>
    <scope>NUCLEOTIDE SEQUENCE [LARGE SCALE GENOMIC DNA]</scope>
    <source>
        <strain evidence="5">IPU010</strain>
    </source>
</reference>
<evidence type="ECO:0000256" key="1">
    <source>
        <dbReference type="SAM" id="SignalP"/>
    </source>
</evidence>
<sequence>MKLASLHLLAAAGVAAAADVPGNCPGYDVYAAQRHPPYSPGRFKYPSQRPEVKCRSYVVPDVDKTIAQVKGRIKDPDLYSLFANTWPNTVDTTILWHGRAADDADQELAFVTTGDIHAMWLRDSANQLQSYKPILNITSHDAAAAAANSIASLYRGTINLQARYIAKFPYCNAFQPPPEAKLPPIRHKRSSLVKRADTVTPPYDPDVVWECKYELDSLSAFLQLSWDYYDATKDARFFAKHHWADAVRTILSLADDMMRGTYADDGHVNTSPYTWLRDANSATETVSNSGSGNPVLGNIGLVRSFFRPSDDSTIYQYHIPANMMFSRFLKACAEIMQPIDENTASRMTRMAEGIERAVELYGVVKHPKFGDIYAYEVDGYGSHNLMDDANIPSLLSIPHLGFKANTDRTYQRTRDFVLSRSNPYYGFGPVLNATGGPHLGPGMAWPMGVVMQIMTSDHDDEIVHGIKQLMGATSGLGLIHESVNTWNDQKWTRPWFAWANGLFGQMILDLLNRKPHLLARTYQ</sequence>
<dbReference type="Pfam" id="PF06824">
    <property type="entry name" value="Glyco_hydro_125"/>
    <property type="match status" value="1"/>
</dbReference>
<dbReference type="SMART" id="SM01149">
    <property type="entry name" value="DUF1237"/>
    <property type="match status" value="1"/>
</dbReference>
<name>A0A063C6H5_USTVR</name>